<proteinExistence type="predicted"/>
<keyword evidence="2" id="KW-1185">Reference proteome</keyword>
<dbReference type="AlphaFoldDB" id="A0A0C3G443"/>
<dbReference type="OrthoDB" id="5597211at2759"/>
<evidence type="ECO:0000313" key="1">
    <source>
        <dbReference type="EMBL" id="KIM91065.1"/>
    </source>
</evidence>
<name>A0A0C3G443_PILCF</name>
<accession>A0A0C3G443</accession>
<protein>
    <submittedName>
        <fullName evidence="1">Uncharacterized protein</fullName>
    </submittedName>
</protein>
<evidence type="ECO:0000313" key="2">
    <source>
        <dbReference type="Proteomes" id="UP000054166"/>
    </source>
</evidence>
<sequence>MPFAARRSFRSSLPLRRYVSSQANPGAPSLSQSKLRALVSIYHQSAHFITPNNLSSAIDQAFIGDLDDIEGITTTGKEMNYRELRKALRRRESQVKTGTWRRKGQQFESEYLPMEWSDGKIGRDKKILAALYGTDEGGKPGLDVLKEERERLIKNMKEEKN</sequence>
<reference evidence="2" key="2">
    <citation type="submission" date="2015-01" db="EMBL/GenBank/DDBJ databases">
        <title>Evolutionary Origins and Diversification of the Mycorrhizal Mutualists.</title>
        <authorList>
            <consortium name="DOE Joint Genome Institute"/>
            <consortium name="Mycorrhizal Genomics Consortium"/>
            <person name="Kohler A."/>
            <person name="Kuo A."/>
            <person name="Nagy L.G."/>
            <person name="Floudas D."/>
            <person name="Copeland A."/>
            <person name="Barry K.W."/>
            <person name="Cichocki N."/>
            <person name="Veneault-Fourrey C."/>
            <person name="LaButti K."/>
            <person name="Lindquist E.A."/>
            <person name="Lipzen A."/>
            <person name="Lundell T."/>
            <person name="Morin E."/>
            <person name="Murat C."/>
            <person name="Riley R."/>
            <person name="Ohm R."/>
            <person name="Sun H."/>
            <person name="Tunlid A."/>
            <person name="Henrissat B."/>
            <person name="Grigoriev I.V."/>
            <person name="Hibbett D.S."/>
            <person name="Martin F."/>
        </authorList>
    </citation>
    <scope>NUCLEOTIDE SEQUENCE [LARGE SCALE GENOMIC DNA]</scope>
    <source>
        <strain evidence="2">F 1598</strain>
    </source>
</reference>
<dbReference type="HOGENOM" id="CLU_113797_0_0_1"/>
<dbReference type="InParanoid" id="A0A0C3G443"/>
<organism evidence="1 2">
    <name type="scientific">Piloderma croceum (strain F 1598)</name>
    <dbReference type="NCBI Taxonomy" id="765440"/>
    <lineage>
        <taxon>Eukaryota</taxon>
        <taxon>Fungi</taxon>
        <taxon>Dikarya</taxon>
        <taxon>Basidiomycota</taxon>
        <taxon>Agaricomycotina</taxon>
        <taxon>Agaricomycetes</taxon>
        <taxon>Agaricomycetidae</taxon>
        <taxon>Atheliales</taxon>
        <taxon>Atheliaceae</taxon>
        <taxon>Piloderma</taxon>
    </lineage>
</organism>
<reference evidence="1 2" key="1">
    <citation type="submission" date="2014-04" db="EMBL/GenBank/DDBJ databases">
        <authorList>
            <consortium name="DOE Joint Genome Institute"/>
            <person name="Kuo A."/>
            <person name="Tarkka M."/>
            <person name="Buscot F."/>
            <person name="Kohler A."/>
            <person name="Nagy L.G."/>
            <person name="Floudas D."/>
            <person name="Copeland A."/>
            <person name="Barry K.W."/>
            <person name="Cichocki N."/>
            <person name="Veneault-Fourrey C."/>
            <person name="LaButti K."/>
            <person name="Lindquist E.A."/>
            <person name="Lipzen A."/>
            <person name="Lundell T."/>
            <person name="Morin E."/>
            <person name="Murat C."/>
            <person name="Sun H."/>
            <person name="Tunlid A."/>
            <person name="Henrissat B."/>
            <person name="Grigoriev I.V."/>
            <person name="Hibbett D.S."/>
            <person name="Martin F."/>
            <person name="Nordberg H.P."/>
            <person name="Cantor M.N."/>
            <person name="Hua S.X."/>
        </authorList>
    </citation>
    <scope>NUCLEOTIDE SEQUENCE [LARGE SCALE GENOMIC DNA]</scope>
    <source>
        <strain evidence="1 2">F 1598</strain>
    </source>
</reference>
<dbReference type="EMBL" id="KN832972">
    <property type="protein sequence ID" value="KIM91065.1"/>
    <property type="molecule type" value="Genomic_DNA"/>
</dbReference>
<dbReference type="Proteomes" id="UP000054166">
    <property type="component" value="Unassembled WGS sequence"/>
</dbReference>
<gene>
    <name evidence="1" type="ORF">PILCRDRAFT_811584</name>
</gene>